<dbReference type="OrthoDB" id="10321341at2759"/>
<dbReference type="AlphaFoldDB" id="A0A0L8IDT5"/>
<evidence type="ECO:0008006" key="3">
    <source>
        <dbReference type="Google" id="ProtNLM"/>
    </source>
</evidence>
<organism evidence="2">
    <name type="scientific">Octopus bimaculoides</name>
    <name type="common">California two-spotted octopus</name>
    <dbReference type="NCBI Taxonomy" id="37653"/>
    <lineage>
        <taxon>Eukaryota</taxon>
        <taxon>Metazoa</taxon>
        <taxon>Spiralia</taxon>
        <taxon>Lophotrochozoa</taxon>
        <taxon>Mollusca</taxon>
        <taxon>Cephalopoda</taxon>
        <taxon>Coleoidea</taxon>
        <taxon>Octopodiformes</taxon>
        <taxon>Octopoda</taxon>
        <taxon>Incirrata</taxon>
        <taxon>Octopodidae</taxon>
        <taxon>Octopus</taxon>
    </lineage>
</organism>
<name>A0A0L8IDT5_OCTBM</name>
<feature type="chain" id="PRO_5005584339" description="Pleiotrophin/Midkine N-terminal domain-containing protein" evidence="1">
    <location>
        <begin position="22"/>
        <end position="117"/>
    </location>
</feature>
<protein>
    <recommendedName>
        <fullName evidence="3">Pleiotrophin/Midkine N-terminal domain-containing protein</fullName>
    </recommendedName>
</protein>
<feature type="signal peptide" evidence="1">
    <location>
        <begin position="1"/>
        <end position="21"/>
    </location>
</feature>
<dbReference type="EMBL" id="KQ415934">
    <property type="protein sequence ID" value="KOF99589.1"/>
    <property type="molecule type" value="Genomic_DNA"/>
</dbReference>
<evidence type="ECO:0000256" key="1">
    <source>
        <dbReference type="SAM" id="SignalP"/>
    </source>
</evidence>
<reference evidence="2" key="1">
    <citation type="submission" date="2015-07" db="EMBL/GenBank/DDBJ databases">
        <title>MeaNS - Measles Nucleotide Surveillance Program.</title>
        <authorList>
            <person name="Tran T."/>
            <person name="Druce J."/>
        </authorList>
    </citation>
    <scope>NUCLEOTIDE SEQUENCE</scope>
    <source>
        <strain evidence="2">UCB-OBI-ISO-001</strain>
        <tissue evidence="2">Gonad</tissue>
    </source>
</reference>
<evidence type="ECO:0000313" key="2">
    <source>
        <dbReference type="EMBL" id="KOF99589.1"/>
    </source>
</evidence>
<keyword evidence="1" id="KW-0732">Signal</keyword>
<accession>A0A0L8IDT5</accession>
<proteinExistence type="predicted"/>
<gene>
    <name evidence="2" type="ORF">OCBIM_22014617mg</name>
</gene>
<sequence length="117" mass="13659">MTRLFPFCFLFLIALTAIIEANERDCNGCLIEGRCHKFGQKWMEKTDIMCARKQCRRMSQTQWKVLVKKVYCRQNNGRCVGKNKTWPNLEDGECWTHRCHIKGGKRVEITSKLGGKC</sequence>